<protein>
    <recommendedName>
        <fullName evidence="1">Fibronectin type-III domain-containing protein</fullName>
    </recommendedName>
</protein>
<dbReference type="EMBL" id="JANEYF010000885">
    <property type="protein sequence ID" value="KAJ8967207.1"/>
    <property type="molecule type" value="Genomic_DNA"/>
</dbReference>
<dbReference type="AlphaFoldDB" id="A0AAV8ZN87"/>
<organism evidence="2 3">
    <name type="scientific">Rhamnusium bicolor</name>
    <dbReference type="NCBI Taxonomy" id="1586634"/>
    <lineage>
        <taxon>Eukaryota</taxon>
        <taxon>Metazoa</taxon>
        <taxon>Ecdysozoa</taxon>
        <taxon>Arthropoda</taxon>
        <taxon>Hexapoda</taxon>
        <taxon>Insecta</taxon>
        <taxon>Pterygota</taxon>
        <taxon>Neoptera</taxon>
        <taxon>Endopterygota</taxon>
        <taxon>Coleoptera</taxon>
        <taxon>Polyphaga</taxon>
        <taxon>Cucujiformia</taxon>
        <taxon>Chrysomeloidea</taxon>
        <taxon>Cerambycidae</taxon>
        <taxon>Lepturinae</taxon>
        <taxon>Rhagiini</taxon>
        <taxon>Rhamnusium</taxon>
    </lineage>
</organism>
<evidence type="ECO:0000259" key="1">
    <source>
        <dbReference type="PROSITE" id="PS50853"/>
    </source>
</evidence>
<dbReference type="CDD" id="cd00063">
    <property type="entry name" value="FN3"/>
    <property type="match status" value="1"/>
</dbReference>
<gene>
    <name evidence="2" type="ORF">NQ314_003037</name>
</gene>
<dbReference type="InterPro" id="IPR036116">
    <property type="entry name" value="FN3_sf"/>
</dbReference>
<dbReference type="Pfam" id="PF00041">
    <property type="entry name" value="fn3"/>
    <property type="match status" value="1"/>
</dbReference>
<comment type="caution">
    <text evidence="2">The sequence shown here is derived from an EMBL/GenBank/DDBJ whole genome shotgun (WGS) entry which is preliminary data.</text>
</comment>
<evidence type="ECO:0000313" key="3">
    <source>
        <dbReference type="Proteomes" id="UP001162156"/>
    </source>
</evidence>
<dbReference type="SUPFAM" id="SSF49265">
    <property type="entry name" value="Fibronectin type III"/>
    <property type="match status" value="1"/>
</dbReference>
<accession>A0AAV8ZN87</accession>
<dbReference type="PROSITE" id="PS50853">
    <property type="entry name" value="FN3"/>
    <property type="match status" value="1"/>
</dbReference>
<sequence length="87" mass="9928">MTIEKTTTNSVIVQWIAPTDSLISEYAIRYRTGSDSQWVRLPAVQNTEAEVTDMTPGEQYTIQVNTMSYGLESNEPQQLNHTVRKYT</sequence>
<feature type="domain" description="Fibronectin type-III" evidence="1">
    <location>
        <begin position="1"/>
        <end position="87"/>
    </location>
</feature>
<evidence type="ECO:0000313" key="2">
    <source>
        <dbReference type="EMBL" id="KAJ8967207.1"/>
    </source>
</evidence>
<dbReference type="InterPro" id="IPR003961">
    <property type="entry name" value="FN3_dom"/>
</dbReference>
<reference evidence="2" key="1">
    <citation type="journal article" date="2023" name="Insect Mol. Biol.">
        <title>Genome sequencing provides insights into the evolution of gene families encoding plant cell wall-degrading enzymes in longhorned beetles.</title>
        <authorList>
            <person name="Shin N.R."/>
            <person name="Okamura Y."/>
            <person name="Kirsch R."/>
            <person name="Pauchet Y."/>
        </authorList>
    </citation>
    <scope>NUCLEOTIDE SEQUENCE</scope>
    <source>
        <strain evidence="2">RBIC_L_NR</strain>
    </source>
</reference>
<dbReference type="Proteomes" id="UP001162156">
    <property type="component" value="Unassembled WGS sequence"/>
</dbReference>
<dbReference type="InterPro" id="IPR013783">
    <property type="entry name" value="Ig-like_fold"/>
</dbReference>
<proteinExistence type="predicted"/>
<keyword evidence="3" id="KW-1185">Reference proteome</keyword>
<name>A0AAV8ZN87_9CUCU</name>
<dbReference type="Gene3D" id="2.60.40.10">
    <property type="entry name" value="Immunoglobulins"/>
    <property type="match status" value="1"/>
</dbReference>